<evidence type="ECO:0000256" key="2">
    <source>
        <dbReference type="ARBA" id="ARBA00023315"/>
    </source>
</evidence>
<reference evidence="4 5" key="1">
    <citation type="submission" date="2016-10" db="EMBL/GenBank/DDBJ databases">
        <authorList>
            <person name="de Groot N.N."/>
        </authorList>
    </citation>
    <scope>NUCLEOTIDE SEQUENCE [LARGE SCALE GENOMIC DNA]</scope>
    <source>
        <strain evidence="4 5">DSM 9179</strain>
    </source>
</reference>
<accession>A0A1I0MF93</accession>
<keyword evidence="4" id="KW-0687">Ribonucleoprotein</keyword>
<dbReference type="GO" id="GO:0016747">
    <property type="term" value="F:acyltransferase activity, transferring groups other than amino-acyl groups"/>
    <property type="evidence" value="ECO:0007669"/>
    <property type="project" value="InterPro"/>
</dbReference>
<keyword evidence="4" id="KW-0689">Ribosomal protein</keyword>
<dbReference type="Proteomes" id="UP000199701">
    <property type="component" value="Unassembled WGS sequence"/>
</dbReference>
<dbReference type="Pfam" id="PF00583">
    <property type="entry name" value="Acetyltransf_1"/>
    <property type="match status" value="1"/>
</dbReference>
<dbReference type="InterPro" id="IPR016181">
    <property type="entry name" value="Acyl_CoA_acyltransferase"/>
</dbReference>
<sequence>MNILKLNQLNDIQLSDISELAKQSGNYNPYYENFAATGENCFFLYYEDKILVSFLSFLSFPSTNSYVSSDISTSASANDCLMESEITAMTVPCKRRQGLFSQLFKCALTELNILGITNIYCAVPLEYQESSLCKCLSHIEYLQKLDVDSSNIFSSDIPKHLQFNYTFSEESDVPIAYHLLEKHFLRRSKVIGICQLSEESQFTNLWGVEIKKPYRNQGYGLKLMNFIIHDYFKCTSKPLILNVTSKNTSACKLYSRCGFKIMEQIEYYRLT</sequence>
<evidence type="ECO:0000256" key="1">
    <source>
        <dbReference type="ARBA" id="ARBA00022679"/>
    </source>
</evidence>
<keyword evidence="2" id="KW-0012">Acyltransferase</keyword>
<protein>
    <submittedName>
        <fullName evidence="4">Ribosomal protein S18 acetylase RimI</fullName>
    </submittedName>
</protein>
<keyword evidence="1" id="KW-0808">Transferase</keyword>
<evidence type="ECO:0000313" key="5">
    <source>
        <dbReference type="Proteomes" id="UP000199701"/>
    </source>
</evidence>
<dbReference type="STRING" id="99656.SAMN05421659_101433"/>
<dbReference type="SUPFAM" id="SSF55729">
    <property type="entry name" value="Acyl-CoA N-acyltransferases (Nat)"/>
    <property type="match status" value="1"/>
</dbReference>
<feature type="domain" description="N-acetyltransferase" evidence="3">
    <location>
        <begin position="147"/>
        <end position="271"/>
    </location>
</feature>
<dbReference type="InterPro" id="IPR000182">
    <property type="entry name" value="GNAT_dom"/>
</dbReference>
<dbReference type="AlphaFoldDB" id="A0A1I0MF93"/>
<dbReference type="EMBL" id="FOJI01000001">
    <property type="protein sequence ID" value="SEV86456.1"/>
    <property type="molecule type" value="Genomic_DNA"/>
</dbReference>
<keyword evidence="5" id="KW-1185">Reference proteome</keyword>
<dbReference type="GO" id="GO:0005840">
    <property type="term" value="C:ribosome"/>
    <property type="evidence" value="ECO:0007669"/>
    <property type="project" value="UniProtKB-KW"/>
</dbReference>
<evidence type="ECO:0000259" key="3">
    <source>
        <dbReference type="PROSITE" id="PS51186"/>
    </source>
</evidence>
<dbReference type="InterPro" id="IPR050680">
    <property type="entry name" value="YpeA/RimI_acetyltransf"/>
</dbReference>
<dbReference type="Gene3D" id="3.40.630.30">
    <property type="match status" value="1"/>
</dbReference>
<name>A0A1I0MF93_9FIRM</name>
<evidence type="ECO:0000313" key="4">
    <source>
        <dbReference type="EMBL" id="SEV86456.1"/>
    </source>
</evidence>
<gene>
    <name evidence="4" type="ORF">SAMN05421659_101433</name>
</gene>
<dbReference type="CDD" id="cd04301">
    <property type="entry name" value="NAT_SF"/>
    <property type="match status" value="1"/>
</dbReference>
<dbReference type="PANTHER" id="PTHR43420">
    <property type="entry name" value="ACETYLTRANSFERASE"/>
    <property type="match status" value="1"/>
</dbReference>
<proteinExistence type="predicted"/>
<dbReference type="OrthoDB" id="7163760at2"/>
<organism evidence="4 5">
    <name type="scientific">[Clostridium] fimetarium</name>
    <dbReference type="NCBI Taxonomy" id="99656"/>
    <lineage>
        <taxon>Bacteria</taxon>
        <taxon>Bacillati</taxon>
        <taxon>Bacillota</taxon>
        <taxon>Clostridia</taxon>
        <taxon>Lachnospirales</taxon>
        <taxon>Lachnospiraceae</taxon>
    </lineage>
</organism>
<dbReference type="PROSITE" id="PS51186">
    <property type="entry name" value="GNAT"/>
    <property type="match status" value="1"/>
</dbReference>
<dbReference type="RefSeq" id="WP_092450077.1">
    <property type="nucleotide sequence ID" value="NZ_FOJI01000001.1"/>
</dbReference>